<sequence>MKNLLDNKRGSSFIVKFDLKMKLSLLFTMAAIFILQANTTFSQNKLTISVKNQNVGRVLDEIESASDYKFFFQTSVVDLSRVISIDVKQESLENVLEMLFSGTNTTYLRKQNNIYLQEKPAPVLQQRIFVISGTIVDSEGVPMPGVSIVQKDTGNGTETDFDGKYTIRVRGNSARLIYSYVGLKTVEKQVIKSEVINLVMETEATSLSEVIVTGYQNLSKERTAGSFTQIGETQIQQRPGSTNIMDRIMGQTTGLNTNPAFGGAFEIRGRSSILSINANPLVVVDGFPLADQLNLESINPEDVETVTILKDAAASSIWGSRAANGVVVIVTKRGGKNTPLRVDFSAFVEMEEKVDLNNLNLMTTAGEIALDQEFIDKKWTDINGLAIGTRSINDLHLAYLYRNGLSPDGEVWSQNTFDRYINELKQRNINEDWEKYLLRNAIQTTYNLSLSGGGDNNSFFGSLSYVDRSGQVKGDDNDRITMNLRNTFDFNDKISFTAGMTAALRKEKDNYLTSQFGFGNPIEMVTLAQPYDQLVDEDGQYIQKYYHWNPWMSKERESLVNAPYTYNALEEQRNVDNSSTLVDIRADFKLDIELFKDLTVSSSFRYERNTNDLDAFKSMNLPSWRNTVNDYYIMNPDTGNYQYGIPPGSEYLQERTYSKGWVFKNTINWDKTWNDHQLDIFAGGEYSRRFTEFSRNRQFGYDKGSTTYLPINEADLVNYRLTNWTGGRFTRYYDALVFDVNNQDNRFVSVFSNLGYTYKQKYTLNGSFRIDQANIFGSNPDFRYKPLWSVGAAWDATNEPFLANTDWIDRLKFRATYGLGGNSLIGVYPEATARVRNINVGNQYNSLVLNQPANPDLKWEETATTNFGLDFAFFNNRLSGSLDYYTKKSTDVYTSRPLDPTVGWTRASVNYADIDNKGVELLLNADLIRSEDFNWSVRANLNYNKNTLTTAKINTTPTADTYTGTNAYEEGKPIGATYAYNFAGLDNNGEVLLYDADGNTRSWRGNVAIEELKYAGSRVPKHYGGLSTTLNYKGIDLTVNMNYQADYIFKMSYNYASTGNGTYNNFEYDFSNIRVHEEWGNRWMQPGDEATTDVPKIFYNGVNPITGLSENRNDTATMHRIWNQSSRNVHKGDYIRVQDIILGYTMPSKLLKPTFFKNLRFSMQVTNPFLWVANDIGVDPIAPTSEAYTYLTRYTFGLRASF</sequence>
<keyword evidence="6 7" id="KW-0998">Cell outer membrane</keyword>
<dbReference type="NCBIfam" id="TIGR04057">
    <property type="entry name" value="SusC_RagA_signa"/>
    <property type="match status" value="1"/>
</dbReference>
<evidence type="ECO:0000256" key="5">
    <source>
        <dbReference type="ARBA" id="ARBA00023136"/>
    </source>
</evidence>
<evidence type="ECO:0000259" key="8">
    <source>
        <dbReference type="SMART" id="SM00965"/>
    </source>
</evidence>
<dbReference type="InterPro" id="IPR037066">
    <property type="entry name" value="Plug_dom_sf"/>
</dbReference>
<evidence type="ECO:0000256" key="3">
    <source>
        <dbReference type="ARBA" id="ARBA00022452"/>
    </source>
</evidence>
<keyword evidence="3 7" id="KW-1134">Transmembrane beta strand</keyword>
<dbReference type="Gene3D" id="2.170.130.10">
    <property type="entry name" value="TonB-dependent receptor, plug domain"/>
    <property type="match status" value="1"/>
</dbReference>
<dbReference type="NCBIfam" id="TIGR04056">
    <property type="entry name" value="OMP_RagA_SusC"/>
    <property type="match status" value="1"/>
</dbReference>
<accession>A0ABY3YL56</accession>
<evidence type="ECO:0000313" key="10">
    <source>
        <dbReference type="Proteomes" id="UP000829476"/>
    </source>
</evidence>
<feature type="domain" description="Secretin/TonB short N-terminal" evidence="8">
    <location>
        <begin position="68"/>
        <end position="119"/>
    </location>
</feature>
<dbReference type="InterPro" id="IPR011662">
    <property type="entry name" value="Secretin/TonB_short_N"/>
</dbReference>
<dbReference type="SUPFAM" id="SSF56935">
    <property type="entry name" value="Porins"/>
    <property type="match status" value="1"/>
</dbReference>
<dbReference type="InterPro" id="IPR039426">
    <property type="entry name" value="TonB-dep_rcpt-like"/>
</dbReference>
<dbReference type="SMART" id="SM00965">
    <property type="entry name" value="STN"/>
    <property type="match status" value="1"/>
</dbReference>
<keyword evidence="4 7" id="KW-0812">Transmembrane</keyword>
<dbReference type="RefSeq" id="WP_242936968.1">
    <property type="nucleotide sequence ID" value="NZ_CP094326.1"/>
</dbReference>
<dbReference type="SUPFAM" id="SSF49464">
    <property type="entry name" value="Carboxypeptidase regulatory domain-like"/>
    <property type="match status" value="1"/>
</dbReference>
<evidence type="ECO:0000256" key="4">
    <source>
        <dbReference type="ARBA" id="ARBA00022692"/>
    </source>
</evidence>
<dbReference type="InterPro" id="IPR008969">
    <property type="entry name" value="CarboxyPept-like_regulatory"/>
</dbReference>
<dbReference type="EMBL" id="CP094326">
    <property type="protein sequence ID" value="UNY98562.1"/>
    <property type="molecule type" value="Genomic_DNA"/>
</dbReference>
<keyword evidence="2 7" id="KW-0813">Transport</keyword>
<keyword evidence="5 7" id="KW-0472">Membrane</keyword>
<protein>
    <submittedName>
        <fullName evidence="9">SusC/RagA family TonB-linked outer membrane protein</fullName>
    </submittedName>
</protein>
<keyword evidence="10" id="KW-1185">Reference proteome</keyword>
<dbReference type="InterPro" id="IPR012910">
    <property type="entry name" value="Plug_dom"/>
</dbReference>
<dbReference type="Pfam" id="PF07660">
    <property type="entry name" value="STN"/>
    <property type="match status" value="1"/>
</dbReference>
<gene>
    <name evidence="9" type="ORF">MQE36_15960</name>
</gene>
<dbReference type="InterPro" id="IPR023997">
    <property type="entry name" value="TonB-dep_OMP_SusC/RagA_CS"/>
</dbReference>
<evidence type="ECO:0000256" key="6">
    <source>
        <dbReference type="ARBA" id="ARBA00023237"/>
    </source>
</evidence>
<evidence type="ECO:0000256" key="2">
    <source>
        <dbReference type="ARBA" id="ARBA00022448"/>
    </source>
</evidence>
<proteinExistence type="inferred from homology"/>
<dbReference type="Pfam" id="PF07715">
    <property type="entry name" value="Plug"/>
    <property type="match status" value="1"/>
</dbReference>
<comment type="similarity">
    <text evidence="7">Belongs to the TonB-dependent receptor family.</text>
</comment>
<evidence type="ECO:0000256" key="1">
    <source>
        <dbReference type="ARBA" id="ARBA00004571"/>
    </source>
</evidence>
<organism evidence="9 10">
    <name type="scientific">Zhouia spongiae</name>
    <dbReference type="NCBI Taxonomy" id="2202721"/>
    <lineage>
        <taxon>Bacteria</taxon>
        <taxon>Pseudomonadati</taxon>
        <taxon>Bacteroidota</taxon>
        <taxon>Flavobacteriia</taxon>
        <taxon>Flavobacteriales</taxon>
        <taxon>Flavobacteriaceae</taxon>
        <taxon>Zhouia</taxon>
    </lineage>
</organism>
<comment type="subcellular location">
    <subcellularLocation>
        <location evidence="1 7">Cell outer membrane</location>
        <topology evidence="1 7">Multi-pass membrane protein</topology>
    </subcellularLocation>
</comment>
<dbReference type="InterPro" id="IPR036942">
    <property type="entry name" value="Beta-barrel_TonB_sf"/>
</dbReference>
<dbReference type="Proteomes" id="UP000829476">
    <property type="component" value="Chromosome"/>
</dbReference>
<dbReference type="PROSITE" id="PS52016">
    <property type="entry name" value="TONB_DEPENDENT_REC_3"/>
    <property type="match status" value="1"/>
</dbReference>
<reference evidence="9 10" key="1">
    <citation type="journal article" date="2018" name="Int. J. Syst. Evol. Microbiol.">
        <title>Zhouia spongiae sp. nov., isolated from a marine sponge.</title>
        <authorList>
            <person name="Zhuang L."/>
            <person name="Lin B."/>
            <person name="Qin F."/>
            <person name="Luo L."/>
        </authorList>
    </citation>
    <scope>NUCLEOTIDE SEQUENCE [LARGE SCALE GENOMIC DNA]</scope>
    <source>
        <strain evidence="9 10">HN-Y44</strain>
    </source>
</reference>
<dbReference type="Gene3D" id="2.60.40.1120">
    <property type="entry name" value="Carboxypeptidase-like, regulatory domain"/>
    <property type="match status" value="1"/>
</dbReference>
<dbReference type="Pfam" id="PF13715">
    <property type="entry name" value="CarbopepD_reg_2"/>
    <property type="match status" value="1"/>
</dbReference>
<dbReference type="InterPro" id="IPR023996">
    <property type="entry name" value="TonB-dep_OMP_SusC/RagA"/>
</dbReference>
<evidence type="ECO:0000256" key="7">
    <source>
        <dbReference type="PROSITE-ProRule" id="PRU01360"/>
    </source>
</evidence>
<name>A0ABY3YL56_9FLAO</name>
<evidence type="ECO:0000313" key="9">
    <source>
        <dbReference type="EMBL" id="UNY98562.1"/>
    </source>
</evidence>
<dbReference type="Gene3D" id="2.40.170.20">
    <property type="entry name" value="TonB-dependent receptor, beta-barrel domain"/>
    <property type="match status" value="1"/>
</dbReference>